<keyword evidence="2" id="KW-1133">Transmembrane helix</keyword>
<feature type="transmembrane region" description="Helical" evidence="2">
    <location>
        <begin position="134"/>
        <end position="155"/>
    </location>
</feature>
<keyword evidence="3" id="KW-0732">Signal</keyword>
<proteinExistence type="predicted"/>
<keyword evidence="6" id="KW-1185">Reference proteome</keyword>
<evidence type="ECO:0000256" key="2">
    <source>
        <dbReference type="SAM" id="Phobius"/>
    </source>
</evidence>
<keyword evidence="2" id="KW-0472">Membrane</keyword>
<protein>
    <recommendedName>
        <fullName evidence="4">Ig-like domain-containing protein</fullName>
    </recommendedName>
</protein>
<evidence type="ECO:0000313" key="6">
    <source>
        <dbReference type="Proteomes" id="UP000824219"/>
    </source>
</evidence>
<dbReference type="Proteomes" id="UP000824219">
    <property type="component" value="Linkage Group LG17"/>
</dbReference>
<dbReference type="InterPro" id="IPR013106">
    <property type="entry name" value="Ig_V-set"/>
</dbReference>
<evidence type="ECO:0000256" key="3">
    <source>
        <dbReference type="SAM" id="SignalP"/>
    </source>
</evidence>
<feature type="region of interest" description="Disordered" evidence="1">
    <location>
        <begin position="257"/>
        <end position="350"/>
    </location>
</feature>
<feature type="chain" id="PRO_5039678598" description="Ig-like domain-containing protein" evidence="3">
    <location>
        <begin position="22"/>
        <end position="350"/>
    </location>
</feature>
<dbReference type="Pfam" id="PF07686">
    <property type="entry name" value="V-set"/>
    <property type="match status" value="1"/>
</dbReference>
<evidence type="ECO:0000256" key="1">
    <source>
        <dbReference type="SAM" id="MobiDB-lite"/>
    </source>
</evidence>
<evidence type="ECO:0000259" key="4">
    <source>
        <dbReference type="PROSITE" id="PS50835"/>
    </source>
</evidence>
<dbReference type="InterPro" id="IPR007110">
    <property type="entry name" value="Ig-like_dom"/>
</dbReference>
<dbReference type="EMBL" id="JAHKSW010000017">
    <property type="protein sequence ID" value="KAG7322151.1"/>
    <property type="molecule type" value="Genomic_DNA"/>
</dbReference>
<dbReference type="AlphaFoldDB" id="A0A9D3NEU0"/>
<evidence type="ECO:0000313" key="5">
    <source>
        <dbReference type="EMBL" id="KAG7322151.1"/>
    </source>
</evidence>
<feature type="signal peptide" evidence="3">
    <location>
        <begin position="1"/>
        <end position="21"/>
    </location>
</feature>
<dbReference type="InterPro" id="IPR036179">
    <property type="entry name" value="Ig-like_dom_sf"/>
</dbReference>
<reference evidence="5 6" key="1">
    <citation type="submission" date="2021-06" db="EMBL/GenBank/DDBJ databases">
        <title>Chromosome-level genome assembly of the red-tail catfish (Hemibagrus wyckioides).</title>
        <authorList>
            <person name="Shao F."/>
        </authorList>
    </citation>
    <scope>NUCLEOTIDE SEQUENCE [LARGE SCALE GENOMIC DNA]</scope>
    <source>
        <strain evidence="5">EC202008001</strain>
        <tissue evidence="5">Blood</tissue>
    </source>
</reference>
<comment type="caution">
    <text evidence="5">The sequence shown here is derived from an EMBL/GenBank/DDBJ whole genome shotgun (WGS) entry which is preliminary data.</text>
</comment>
<dbReference type="PROSITE" id="PS50835">
    <property type="entry name" value="IG_LIKE"/>
    <property type="match status" value="1"/>
</dbReference>
<feature type="compositionally biased region" description="Basic and acidic residues" evidence="1">
    <location>
        <begin position="257"/>
        <end position="267"/>
    </location>
</feature>
<dbReference type="Gene3D" id="2.60.40.10">
    <property type="entry name" value="Immunoglobulins"/>
    <property type="match status" value="1"/>
</dbReference>
<name>A0A9D3NEU0_9TELE</name>
<feature type="compositionally biased region" description="Polar residues" evidence="1">
    <location>
        <begin position="303"/>
        <end position="320"/>
    </location>
</feature>
<feature type="compositionally biased region" description="Low complexity" evidence="1">
    <location>
        <begin position="290"/>
        <end position="302"/>
    </location>
</feature>
<dbReference type="OrthoDB" id="8963697at2759"/>
<accession>A0A9D3NEU0</accession>
<dbReference type="SUPFAM" id="SSF48726">
    <property type="entry name" value="Immunoglobulin"/>
    <property type="match status" value="1"/>
</dbReference>
<keyword evidence="2" id="KW-0812">Transmembrane</keyword>
<feature type="domain" description="Ig-like" evidence="4">
    <location>
        <begin position="18"/>
        <end position="121"/>
    </location>
</feature>
<sequence>MCVKYFVQLLMIFAALVPSESNCLQSCRNVTLNIQLGSQVLLPCNLSKSKETNEARWSQTSSLLNIGPNGSVNFDDPRDGRIIVFPYLFDRGNFSILVHHFQASDMGMYCCQLSRECQRVEIKPFQEGGLNFPWYYIAAGGGIFILLVIIFSLIYKFRGKCLIRSSDSYYINSGNKEQRKAEQNRTVDGEEVKVDECDGEYEDIQSDTHEADYENAAGEEHEGQYEDTVSEEQDEDYVNIEGRNCQQQYDDIDTLHPPECYLKRDMPGLHSSESVYENDEHGPKQKSKSPAKAAAAASRKISNQQPDSEGQYYANQSEIQKSARAGKRKKDKAEYQFKNPLYDQTPKHNK</sequence>
<organism evidence="5 6">
    <name type="scientific">Hemibagrus wyckioides</name>
    <dbReference type="NCBI Taxonomy" id="337641"/>
    <lineage>
        <taxon>Eukaryota</taxon>
        <taxon>Metazoa</taxon>
        <taxon>Chordata</taxon>
        <taxon>Craniata</taxon>
        <taxon>Vertebrata</taxon>
        <taxon>Euteleostomi</taxon>
        <taxon>Actinopterygii</taxon>
        <taxon>Neopterygii</taxon>
        <taxon>Teleostei</taxon>
        <taxon>Ostariophysi</taxon>
        <taxon>Siluriformes</taxon>
        <taxon>Bagridae</taxon>
        <taxon>Hemibagrus</taxon>
    </lineage>
</organism>
<gene>
    <name evidence="5" type="ORF">KOW79_015009</name>
</gene>
<dbReference type="InterPro" id="IPR013783">
    <property type="entry name" value="Ig-like_fold"/>
</dbReference>